<gene>
    <name evidence="1" type="ORF">LCGC14_2093920</name>
</gene>
<evidence type="ECO:0000313" key="1">
    <source>
        <dbReference type="EMBL" id="KKL71535.1"/>
    </source>
</evidence>
<protein>
    <submittedName>
        <fullName evidence="1">Uncharacterized protein</fullName>
    </submittedName>
</protein>
<dbReference type="EMBL" id="LAZR01025562">
    <property type="protein sequence ID" value="KKL71535.1"/>
    <property type="molecule type" value="Genomic_DNA"/>
</dbReference>
<organism evidence="1">
    <name type="scientific">marine sediment metagenome</name>
    <dbReference type="NCBI Taxonomy" id="412755"/>
    <lineage>
        <taxon>unclassified sequences</taxon>
        <taxon>metagenomes</taxon>
        <taxon>ecological metagenomes</taxon>
    </lineage>
</organism>
<name>A0A0F9GPZ5_9ZZZZ</name>
<sequence>MGKEAKATQIEVIYRILKVKKAVLEGGRRQDILQLCAKEWGLEARQGDEYIAKAAKEIRFELKETGITNLEWHIAARINLFNKAVKTKDLSNARQILDSLAKLQGLWVDKAELVGADGKALPAARVLVTFVDPGDEVKVIGAGEAISIDPDELPGPKEDDVF</sequence>
<proteinExistence type="predicted"/>
<dbReference type="AlphaFoldDB" id="A0A0F9GPZ5"/>
<accession>A0A0F9GPZ5</accession>
<reference evidence="1" key="1">
    <citation type="journal article" date="2015" name="Nature">
        <title>Complex archaea that bridge the gap between prokaryotes and eukaryotes.</title>
        <authorList>
            <person name="Spang A."/>
            <person name="Saw J.H."/>
            <person name="Jorgensen S.L."/>
            <person name="Zaremba-Niedzwiedzka K."/>
            <person name="Martijn J."/>
            <person name="Lind A.E."/>
            <person name="van Eijk R."/>
            <person name="Schleper C."/>
            <person name="Guy L."/>
            <person name="Ettema T.J."/>
        </authorList>
    </citation>
    <scope>NUCLEOTIDE SEQUENCE</scope>
</reference>
<comment type="caution">
    <text evidence="1">The sequence shown here is derived from an EMBL/GenBank/DDBJ whole genome shotgun (WGS) entry which is preliminary data.</text>
</comment>